<reference evidence="1 2" key="1">
    <citation type="journal article" date="2014" name="Genome Announc.">
        <title>Complete Genome Sequences of Two Escherichia coli O157:H7 Phages Effective in Limiting Contamination of Food Products.</title>
        <authorList>
            <person name="Hong Y."/>
            <person name="Pan Y."/>
            <person name="Harman N.J."/>
            <person name="Ebner P.D."/>
        </authorList>
    </citation>
    <scope>NUCLEOTIDE SEQUENCE [LARGE SCALE GENOMIC DNA]</scope>
</reference>
<organism evidence="1 2">
    <name type="scientific">Escherichia phage FFH2</name>
    <dbReference type="NCBI Taxonomy" id="1446490"/>
    <lineage>
        <taxon>Viruses</taxon>
        <taxon>Duplodnaviria</taxon>
        <taxon>Heunggongvirae</taxon>
        <taxon>Uroviricota</taxon>
        <taxon>Caudoviricetes</taxon>
        <taxon>Vequintavirinae</taxon>
        <taxon>Vequintavirus</taxon>
        <taxon>Vequintavirus PDX</taxon>
        <taxon>Vequintavirus FFH2</taxon>
    </lineage>
</organism>
<sequence>MTKEEADVLDFALEDTQEALVLAWKMNQRAAECNRRINEILGMSMYDFTMHAGEIPELTAEMNDLDNKINIILKTAETTHQTARKFINEKV</sequence>
<accession>A0A023MHN7</accession>
<dbReference type="EMBL" id="KJ190158">
    <property type="protein sequence ID" value="AHN83607.1"/>
    <property type="molecule type" value="Genomic_DNA"/>
</dbReference>
<proteinExistence type="predicted"/>
<keyword evidence="2" id="KW-1185">Reference proteome</keyword>
<dbReference type="KEGG" id="vg:19486744"/>
<dbReference type="RefSeq" id="YP_009030928.1">
    <property type="nucleotide sequence ID" value="NC_024134.1"/>
</dbReference>
<evidence type="ECO:0000313" key="2">
    <source>
        <dbReference type="Proteomes" id="UP000026907"/>
    </source>
</evidence>
<dbReference type="Proteomes" id="UP000026907">
    <property type="component" value="Segment"/>
</dbReference>
<name>A0A023MHN7_9CAUD</name>
<dbReference type="GeneID" id="19486744"/>
<evidence type="ECO:0000313" key="1">
    <source>
        <dbReference type="EMBL" id="AHN83607.1"/>
    </source>
</evidence>
<protein>
    <submittedName>
        <fullName evidence="1">Uncharacterized protein</fullName>
    </submittedName>
</protein>